<dbReference type="RefSeq" id="WP_187245677.1">
    <property type="nucleotide sequence ID" value="NZ_BAAAOK010000001.1"/>
</dbReference>
<accession>A0ABR7LV31</accession>
<gene>
    <name evidence="2" type="ORF">HKK74_24465</name>
</gene>
<feature type="compositionally biased region" description="Gly residues" evidence="1">
    <location>
        <begin position="35"/>
        <end position="47"/>
    </location>
</feature>
<protein>
    <recommendedName>
        <fullName evidence="4">DUF3558 domain-containing protein</fullName>
    </recommendedName>
</protein>
<evidence type="ECO:0008006" key="4">
    <source>
        <dbReference type="Google" id="ProtNLM"/>
    </source>
</evidence>
<evidence type="ECO:0000313" key="3">
    <source>
        <dbReference type="Proteomes" id="UP000805614"/>
    </source>
</evidence>
<reference evidence="2 3" key="1">
    <citation type="submission" date="2020-06" db="EMBL/GenBank/DDBJ databases">
        <title>Actinomadura xiongansis sp. nov., isolated from soil of Baiyangdian.</title>
        <authorList>
            <person name="Zhang X."/>
        </authorList>
    </citation>
    <scope>NUCLEOTIDE SEQUENCE [LARGE SCALE GENOMIC DNA]</scope>
    <source>
        <strain evidence="2 3">HBUM206468</strain>
    </source>
</reference>
<keyword evidence="3" id="KW-1185">Reference proteome</keyword>
<evidence type="ECO:0000313" key="2">
    <source>
        <dbReference type="EMBL" id="MBC6468626.1"/>
    </source>
</evidence>
<dbReference type="PROSITE" id="PS51257">
    <property type="entry name" value="PROKAR_LIPOPROTEIN"/>
    <property type="match status" value="1"/>
</dbReference>
<feature type="region of interest" description="Disordered" evidence="1">
    <location>
        <begin position="34"/>
        <end position="54"/>
    </location>
</feature>
<sequence length="175" mass="17882">MKLFSKMAHAAILGSALALVVACGGGDSGSVSLPGKGGVPSAGGAGAEGPEDSESCKRLTKEEVAEAIGPNDGGKHDYTFGGCVWTATSAKEGAPEGFTEAIFASVLPKDQYESVAEIGEPVSGLADGATYSANHGELWFPCRSGDFCGIKVRTASSDDRQETAIRLGKLLQSRL</sequence>
<comment type="caution">
    <text evidence="2">The sequence shown here is derived from an EMBL/GenBank/DDBJ whole genome shotgun (WGS) entry which is preliminary data.</text>
</comment>
<name>A0ABR7LV31_9ACTN</name>
<organism evidence="2 3">
    <name type="scientific">Actinomadura alba</name>
    <dbReference type="NCBI Taxonomy" id="406431"/>
    <lineage>
        <taxon>Bacteria</taxon>
        <taxon>Bacillati</taxon>
        <taxon>Actinomycetota</taxon>
        <taxon>Actinomycetes</taxon>
        <taxon>Streptosporangiales</taxon>
        <taxon>Thermomonosporaceae</taxon>
        <taxon>Actinomadura</taxon>
    </lineage>
</organism>
<proteinExistence type="predicted"/>
<dbReference type="EMBL" id="JABVEC010000020">
    <property type="protein sequence ID" value="MBC6468626.1"/>
    <property type="molecule type" value="Genomic_DNA"/>
</dbReference>
<dbReference type="Proteomes" id="UP000805614">
    <property type="component" value="Unassembled WGS sequence"/>
</dbReference>
<evidence type="ECO:0000256" key="1">
    <source>
        <dbReference type="SAM" id="MobiDB-lite"/>
    </source>
</evidence>